<dbReference type="EMBL" id="QLTA01000001">
    <property type="protein sequence ID" value="RAR86485.1"/>
    <property type="molecule type" value="Genomic_DNA"/>
</dbReference>
<dbReference type="AlphaFoldDB" id="A0A328ZM48"/>
<name>A0A328ZM48_9BURK</name>
<evidence type="ECO:0000313" key="2">
    <source>
        <dbReference type="Proteomes" id="UP000248856"/>
    </source>
</evidence>
<accession>A0A328ZM48</accession>
<sequence length="43" mass="5096">MRRTRAATRTADCYIFNSKLFNKHGDMDGLLLPYRPQPRRAAW</sequence>
<organism evidence="1 2">
    <name type="scientific">Paracidovorax anthurii</name>
    <dbReference type="NCBI Taxonomy" id="78229"/>
    <lineage>
        <taxon>Bacteria</taxon>
        <taxon>Pseudomonadati</taxon>
        <taxon>Pseudomonadota</taxon>
        <taxon>Betaproteobacteria</taxon>
        <taxon>Burkholderiales</taxon>
        <taxon>Comamonadaceae</taxon>
        <taxon>Paracidovorax</taxon>
    </lineage>
</organism>
<protein>
    <submittedName>
        <fullName evidence="1">Uncharacterized protein</fullName>
    </submittedName>
</protein>
<dbReference type="Proteomes" id="UP000248856">
    <property type="component" value="Unassembled WGS sequence"/>
</dbReference>
<gene>
    <name evidence="1" type="ORF">AX018_100171</name>
</gene>
<comment type="caution">
    <text evidence="1">The sequence shown here is derived from an EMBL/GenBank/DDBJ whole genome shotgun (WGS) entry which is preliminary data.</text>
</comment>
<keyword evidence="2" id="KW-1185">Reference proteome</keyword>
<evidence type="ECO:0000313" key="1">
    <source>
        <dbReference type="EMBL" id="RAR86485.1"/>
    </source>
</evidence>
<reference evidence="1 2" key="1">
    <citation type="submission" date="2018-06" db="EMBL/GenBank/DDBJ databases">
        <title>Genomic Encyclopedia of Archaeal and Bacterial Type Strains, Phase II (KMG-II): from individual species to whole genera.</title>
        <authorList>
            <person name="Goeker M."/>
        </authorList>
    </citation>
    <scope>NUCLEOTIDE SEQUENCE [LARGE SCALE GENOMIC DNA]</scope>
    <source>
        <strain evidence="1 2">CFPB 3232</strain>
    </source>
</reference>
<proteinExistence type="predicted"/>